<reference evidence="3" key="1">
    <citation type="submission" date="2020-05" db="EMBL/GenBank/DDBJ databases">
        <title>Mycena genomes resolve the evolution of fungal bioluminescence.</title>
        <authorList>
            <person name="Tsai I.J."/>
        </authorList>
    </citation>
    <scope>NUCLEOTIDE SEQUENCE</scope>
    <source>
        <strain evidence="3">110903Hualien_Pintung</strain>
    </source>
</reference>
<dbReference type="PANTHER" id="PTHR40465:SF1">
    <property type="entry name" value="DUF6534 DOMAIN-CONTAINING PROTEIN"/>
    <property type="match status" value="1"/>
</dbReference>
<organism evidence="3 4">
    <name type="scientific">Mycena chlorophos</name>
    <name type="common">Agaric fungus</name>
    <name type="synonym">Agaricus chlorophos</name>
    <dbReference type="NCBI Taxonomy" id="658473"/>
    <lineage>
        <taxon>Eukaryota</taxon>
        <taxon>Fungi</taxon>
        <taxon>Dikarya</taxon>
        <taxon>Basidiomycota</taxon>
        <taxon>Agaricomycotina</taxon>
        <taxon>Agaricomycetes</taxon>
        <taxon>Agaricomycetidae</taxon>
        <taxon>Agaricales</taxon>
        <taxon>Marasmiineae</taxon>
        <taxon>Mycenaceae</taxon>
        <taxon>Mycena</taxon>
    </lineage>
</organism>
<feature type="transmembrane region" description="Helical" evidence="1">
    <location>
        <begin position="121"/>
        <end position="143"/>
    </location>
</feature>
<feature type="domain" description="DUF6534" evidence="2">
    <location>
        <begin position="170"/>
        <end position="258"/>
    </location>
</feature>
<comment type="caution">
    <text evidence="3">The sequence shown here is derived from an EMBL/GenBank/DDBJ whole genome shotgun (WGS) entry which is preliminary data.</text>
</comment>
<keyword evidence="1" id="KW-0812">Transmembrane</keyword>
<evidence type="ECO:0000313" key="4">
    <source>
        <dbReference type="Proteomes" id="UP000613580"/>
    </source>
</evidence>
<keyword evidence="1" id="KW-1133">Transmembrane helix</keyword>
<dbReference type="Pfam" id="PF20152">
    <property type="entry name" value="DUF6534"/>
    <property type="match status" value="1"/>
</dbReference>
<feature type="transmembrane region" description="Helical" evidence="1">
    <location>
        <begin position="89"/>
        <end position="109"/>
    </location>
</feature>
<evidence type="ECO:0000259" key="2">
    <source>
        <dbReference type="Pfam" id="PF20152"/>
    </source>
</evidence>
<name>A0A8H6TQC3_MYCCL</name>
<keyword evidence="4" id="KW-1185">Reference proteome</keyword>
<feature type="transmembrane region" description="Helical" evidence="1">
    <location>
        <begin position="50"/>
        <end position="69"/>
    </location>
</feature>
<gene>
    <name evidence="3" type="ORF">HMN09_00110800</name>
</gene>
<accession>A0A8H6TQC3</accession>
<protein>
    <recommendedName>
        <fullName evidence="2">DUF6534 domain-containing protein</fullName>
    </recommendedName>
</protein>
<feature type="transmembrane region" description="Helical" evidence="1">
    <location>
        <begin position="204"/>
        <end position="228"/>
    </location>
</feature>
<feature type="transmembrane region" description="Helical" evidence="1">
    <location>
        <begin position="12"/>
        <end position="38"/>
    </location>
</feature>
<sequence>MEASTAVPIVKLTLPLFIGTILNWAFFGVLLVQVFIYYTAFPHDHRWSRIGVAVIVLLEVIETVSNMRYTISLFGSGWGDYNQLNTVGWLWFSVPVMSPLIASIGQGFFAYRIYLIGKKSLYLPILICLTSLVQLAGGVWAGARLHIAGTFSALQQTNDAPTSLWLGSTFLCDVVISAGMLYHLAKAQDKEFGSARVSSAVSRILYLTVETGAVCGVFVLADLILFLTSKTTNMHLAACIELSKVYSNSILLIFNSRAEIRHRDSGNDTQVSINLSSSARARSTRQSGRDVWKLSRKEDTFRAAPSPYRDHDLSATQTQFSDVEAGILKREEADAETLGSHLGAEEMKRLSA</sequence>
<evidence type="ECO:0000313" key="3">
    <source>
        <dbReference type="EMBL" id="KAF7323300.1"/>
    </source>
</evidence>
<dbReference type="AlphaFoldDB" id="A0A8H6TQC3"/>
<dbReference type="PANTHER" id="PTHR40465">
    <property type="entry name" value="CHROMOSOME 1, WHOLE GENOME SHOTGUN SEQUENCE"/>
    <property type="match status" value="1"/>
</dbReference>
<feature type="transmembrane region" description="Helical" evidence="1">
    <location>
        <begin position="163"/>
        <end position="184"/>
    </location>
</feature>
<proteinExistence type="predicted"/>
<keyword evidence="1" id="KW-0472">Membrane</keyword>
<dbReference type="EMBL" id="JACAZE010000001">
    <property type="protein sequence ID" value="KAF7323300.1"/>
    <property type="molecule type" value="Genomic_DNA"/>
</dbReference>
<dbReference type="InterPro" id="IPR045339">
    <property type="entry name" value="DUF6534"/>
</dbReference>
<dbReference type="Proteomes" id="UP000613580">
    <property type="component" value="Unassembled WGS sequence"/>
</dbReference>
<evidence type="ECO:0000256" key="1">
    <source>
        <dbReference type="SAM" id="Phobius"/>
    </source>
</evidence>
<dbReference type="OrthoDB" id="2953893at2759"/>